<dbReference type="Proteomes" id="UP000182108">
    <property type="component" value="Unassembled WGS sequence"/>
</dbReference>
<sequence length="911" mass="104277">MSIRRFSSRTHRLDASFLLQHLKGARSYKRIAGYFTSSLFEVAGEVLEDIPEIKIVCNVDIHPDDLKVAQLRESKMLGRWNERALEAEALLNRDRYRRLDAFLQKHGQVVRVAPDDICGFVHGKAGVITLADGRRLGFIGSMNETRSGWQRHYEILWEDESPEGVAWIEEEFDFLWNAGKPLPQAVIREVHRRGYRREVVFDEIDEDENLAPAALIESPLYREGQELQPWQQGFLTECLRHHRLYGAVRLLLADEVGLGKTLSLATAALTLCLLSDKENGPRRPVVIFAPATLTEQWQTEMLDKLGIPTARWDTVRKVWLDADERAISAAGREQIARCPLRIGIVSTGLMMRDSLEKQHLLGLRFGVVILDEAHKARTRQGFGRDAGTPNELLAFMREVAARADHVLLGTATPIQTDPRDLWDLLGILHQGRGHFVLGHDLAAWHRPDEVLEILAGRQEVLDPGHAWELLRSPLPRVESTSEPRARKLFSAIRQDLGLTNGEWQTNRPLTDLAEETREILEEELERRIAGATLFQRENPLVRHVVLRKRQQLEDANLLTRVGVEIHPDRSKVAEPRIFDVLFEGKALRTSEDFREAYSQARAFGKALAKRGKGSGFMKNMLEQRICSSIQAGLATARRLLQGEAVHEERDEFEADLAVETQEEREVLERLIDRLQRLDADPKMEAVIHFLDKERWLELGVIIFSQYYDTAKWLADELAVRYPDEAIGLYAGAGRSRLYQRGDSVAVERETLKRMVAEHQIRIMVATDAACEGLNLQTLGTLINVDLPWNPTRLEQRIGRIKRFGQRRETVDMLNLVFEQTVDEKIYERLSERMRNRYDLFGSLPDTIKDEWIEDIESLGEKLDEYINAQRTATGFDLRYTGTMAPPEKDWRDCSEVLARRDFVSLMSAAWG</sequence>
<dbReference type="InterPro" id="IPR014001">
    <property type="entry name" value="Helicase_ATP-bd"/>
</dbReference>
<keyword evidence="4" id="KW-0067">ATP-binding</keyword>
<accession>A0A0K6IUB4</accession>
<evidence type="ECO:0000256" key="1">
    <source>
        <dbReference type="ARBA" id="ARBA00022741"/>
    </source>
</evidence>
<dbReference type="SUPFAM" id="SSF52540">
    <property type="entry name" value="P-loop containing nucleoside triphosphate hydrolases"/>
    <property type="match status" value="2"/>
</dbReference>
<dbReference type="CDD" id="cd18011">
    <property type="entry name" value="DEXDc_RapA"/>
    <property type="match status" value="1"/>
</dbReference>
<evidence type="ECO:0000256" key="4">
    <source>
        <dbReference type="ARBA" id="ARBA00022840"/>
    </source>
</evidence>
<dbReference type="GO" id="GO:0016787">
    <property type="term" value="F:hydrolase activity"/>
    <property type="evidence" value="ECO:0007669"/>
    <property type="project" value="UniProtKB-KW"/>
</dbReference>
<dbReference type="PROSITE" id="PS51194">
    <property type="entry name" value="HELICASE_CTER"/>
    <property type="match status" value="1"/>
</dbReference>
<dbReference type="CDD" id="cd18793">
    <property type="entry name" value="SF2_C_SNF"/>
    <property type="match status" value="1"/>
</dbReference>
<dbReference type="RefSeq" id="WP_055423208.1">
    <property type="nucleotide sequence ID" value="NZ_CYHH01000004.1"/>
</dbReference>
<dbReference type="InterPro" id="IPR027417">
    <property type="entry name" value="P-loop_NTPase"/>
</dbReference>
<dbReference type="Pfam" id="PF13091">
    <property type="entry name" value="PLDc_2"/>
    <property type="match status" value="1"/>
</dbReference>
<reference evidence="8" key="1">
    <citation type="submission" date="2015-08" db="EMBL/GenBank/DDBJ databases">
        <authorList>
            <person name="Babu N.S."/>
            <person name="Beckwith C.J."/>
            <person name="Beseler K.G."/>
            <person name="Brison A."/>
            <person name="Carone J.V."/>
            <person name="Caskin T.P."/>
            <person name="Diamond M."/>
            <person name="Durham M.E."/>
            <person name="Foxe J.M."/>
            <person name="Go M."/>
            <person name="Henderson B.A."/>
            <person name="Jones I.B."/>
            <person name="McGettigan J.A."/>
            <person name="Micheletti S.J."/>
            <person name="Nasrallah M.E."/>
            <person name="Ortiz D."/>
            <person name="Piller C.R."/>
            <person name="Privatt S.R."/>
            <person name="Schneider S.L."/>
            <person name="Sharp S."/>
            <person name="Smith T.C."/>
            <person name="Stanton J.D."/>
            <person name="Ullery H.E."/>
            <person name="Wilson R.J."/>
            <person name="Serrano M.G."/>
            <person name="Buck G."/>
            <person name="Lee V."/>
            <person name="Wang Y."/>
            <person name="Carvalho R."/>
            <person name="Voegtly L."/>
            <person name="Shi R."/>
            <person name="Duckworth R."/>
            <person name="Johnson A."/>
            <person name="Loviza R."/>
            <person name="Walstead R."/>
            <person name="Shah Z."/>
            <person name="Kiflezghi M."/>
            <person name="Wade K."/>
            <person name="Ball S.L."/>
            <person name="Bradley K.W."/>
            <person name="Asai D.J."/>
            <person name="Bowman C.A."/>
            <person name="Russell D.A."/>
            <person name="Pope W.H."/>
            <person name="Jacobs-Sera D."/>
            <person name="Hendrix R.W."/>
            <person name="Hatfull G.F."/>
        </authorList>
    </citation>
    <scope>NUCLEOTIDE SEQUENCE [LARGE SCALE GENOMIC DNA]</scope>
    <source>
        <strain evidence="8">JCM 19170</strain>
    </source>
</reference>
<organism evidence="7 8">
    <name type="scientific">Tepidiphilus thermophilus</name>
    <dbReference type="NCBI Taxonomy" id="876478"/>
    <lineage>
        <taxon>Bacteria</taxon>
        <taxon>Pseudomonadati</taxon>
        <taxon>Pseudomonadota</taxon>
        <taxon>Hydrogenophilia</taxon>
        <taxon>Hydrogenophilales</taxon>
        <taxon>Hydrogenophilaceae</taxon>
        <taxon>Tepidiphilus</taxon>
    </lineage>
</organism>
<dbReference type="EMBL" id="CYHH01000004">
    <property type="protein sequence ID" value="CUB06695.1"/>
    <property type="molecule type" value="Genomic_DNA"/>
</dbReference>
<feature type="domain" description="Helicase C-terminal" evidence="6">
    <location>
        <begin position="682"/>
        <end position="851"/>
    </location>
</feature>
<keyword evidence="3 7" id="KW-0347">Helicase</keyword>
<dbReference type="InterPro" id="IPR001650">
    <property type="entry name" value="Helicase_C-like"/>
</dbReference>
<dbReference type="GO" id="GO:0004386">
    <property type="term" value="F:helicase activity"/>
    <property type="evidence" value="ECO:0007669"/>
    <property type="project" value="UniProtKB-KW"/>
</dbReference>
<dbReference type="PANTHER" id="PTHR45766:SF6">
    <property type="entry name" value="SWI_SNF-RELATED MATRIX-ASSOCIATED ACTIN-DEPENDENT REGULATOR OF CHROMATIN SUBFAMILY A-LIKE PROTEIN 1"/>
    <property type="match status" value="1"/>
</dbReference>
<dbReference type="GO" id="GO:0005524">
    <property type="term" value="F:ATP binding"/>
    <property type="evidence" value="ECO:0007669"/>
    <property type="project" value="UniProtKB-KW"/>
</dbReference>
<dbReference type="InterPro" id="IPR025202">
    <property type="entry name" value="PLD-like_dom"/>
</dbReference>
<keyword evidence="2" id="KW-0378">Hydrolase</keyword>
<keyword evidence="8" id="KW-1185">Reference proteome</keyword>
<dbReference type="NCBIfam" id="NF042964">
    <property type="entry name" value="phospholipD_antiphage"/>
    <property type="match status" value="1"/>
</dbReference>
<gene>
    <name evidence="7" type="ORF">Ga0061068_1043</name>
</gene>
<dbReference type="Gene3D" id="3.40.50.10810">
    <property type="entry name" value="Tandem AAA-ATPase domain"/>
    <property type="match status" value="1"/>
</dbReference>
<evidence type="ECO:0000259" key="6">
    <source>
        <dbReference type="PROSITE" id="PS51194"/>
    </source>
</evidence>
<dbReference type="InterPro" id="IPR057342">
    <property type="entry name" value="DEXDc_RapA"/>
</dbReference>
<protein>
    <submittedName>
        <fullName evidence="7">Helicase conserved C-terminal domain/PLD-like domain/SNF2 family N-terminal domain</fullName>
    </submittedName>
</protein>
<feature type="domain" description="Helicase ATP-binding" evidence="5">
    <location>
        <begin position="241"/>
        <end position="431"/>
    </location>
</feature>
<evidence type="ECO:0000313" key="7">
    <source>
        <dbReference type="EMBL" id="CUB06695.1"/>
    </source>
</evidence>
<dbReference type="InterPro" id="IPR049952">
    <property type="entry name" value="PhospholipD-like_anti-phage"/>
</dbReference>
<dbReference type="InterPro" id="IPR038718">
    <property type="entry name" value="SNF2-like_sf"/>
</dbReference>
<evidence type="ECO:0000259" key="5">
    <source>
        <dbReference type="PROSITE" id="PS51192"/>
    </source>
</evidence>
<dbReference type="Gene3D" id="3.30.870.10">
    <property type="entry name" value="Endonuclease Chain A"/>
    <property type="match status" value="1"/>
</dbReference>
<dbReference type="AlphaFoldDB" id="A0A0K6IUB4"/>
<dbReference type="OrthoDB" id="9814088at2"/>
<proteinExistence type="predicted"/>
<dbReference type="PROSITE" id="PS51192">
    <property type="entry name" value="HELICASE_ATP_BIND_1"/>
    <property type="match status" value="1"/>
</dbReference>
<dbReference type="SUPFAM" id="SSF56024">
    <property type="entry name" value="Phospholipase D/nuclease"/>
    <property type="match status" value="1"/>
</dbReference>
<evidence type="ECO:0000256" key="2">
    <source>
        <dbReference type="ARBA" id="ARBA00022801"/>
    </source>
</evidence>
<dbReference type="InterPro" id="IPR000330">
    <property type="entry name" value="SNF2_N"/>
</dbReference>
<name>A0A0K6IUB4_9PROT</name>
<dbReference type="InterPro" id="IPR049730">
    <property type="entry name" value="SNF2/RAD54-like_C"/>
</dbReference>
<evidence type="ECO:0000313" key="8">
    <source>
        <dbReference type="Proteomes" id="UP000182108"/>
    </source>
</evidence>
<keyword evidence="1" id="KW-0547">Nucleotide-binding</keyword>
<dbReference type="Pfam" id="PF00271">
    <property type="entry name" value="Helicase_C"/>
    <property type="match status" value="1"/>
</dbReference>
<dbReference type="SMART" id="SM00487">
    <property type="entry name" value="DEXDc"/>
    <property type="match status" value="1"/>
</dbReference>
<dbReference type="Gene3D" id="3.40.50.300">
    <property type="entry name" value="P-loop containing nucleotide triphosphate hydrolases"/>
    <property type="match status" value="1"/>
</dbReference>
<dbReference type="Pfam" id="PF00176">
    <property type="entry name" value="SNF2-rel_dom"/>
    <property type="match status" value="1"/>
</dbReference>
<dbReference type="SMART" id="SM00490">
    <property type="entry name" value="HELICc"/>
    <property type="match status" value="1"/>
</dbReference>
<evidence type="ECO:0000256" key="3">
    <source>
        <dbReference type="ARBA" id="ARBA00022806"/>
    </source>
</evidence>
<dbReference type="PANTHER" id="PTHR45766">
    <property type="entry name" value="DNA ANNEALING HELICASE AND ENDONUCLEASE ZRANB3 FAMILY MEMBER"/>
    <property type="match status" value="1"/>
</dbReference>